<evidence type="ECO:0000256" key="3">
    <source>
        <dbReference type="SAM" id="MobiDB-lite"/>
    </source>
</evidence>
<name>A0AAD4RCE0_9BILA</name>
<dbReference type="AlphaFoldDB" id="A0AAD4RCE0"/>
<keyword evidence="6" id="KW-1185">Reference proteome</keyword>
<dbReference type="SMART" id="SM00322">
    <property type="entry name" value="KH"/>
    <property type="match status" value="3"/>
</dbReference>
<dbReference type="CDD" id="cd22432">
    <property type="entry name" value="KH-I_HNRNPK_rpt1"/>
    <property type="match status" value="1"/>
</dbReference>
<dbReference type="Gene3D" id="3.30.1370.10">
    <property type="entry name" value="K Homology domain, type 1"/>
    <property type="match status" value="2"/>
</dbReference>
<dbReference type="PANTHER" id="PTHR10288">
    <property type="entry name" value="KH DOMAIN CONTAINING RNA BINDING PROTEIN"/>
    <property type="match status" value="1"/>
</dbReference>
<dbReference type="Proteomes" id="UP001201812">
    <property type="component" value="Unassembled WGS sequence"/>
</dbReference>
<evidence type="ECO:0000256" key="2">
    <source>
        <dbReference type="PROSITE-ProRule" id="PRU00117"/>
    </source>
</evidence>
<dbReference type="InterPro" id="IPR004087">
    <property type="entry name" value="KH_dom"/>
</dbReference>
<dbReference type="InterPro" id="IPR036612">
    <property type="entry name" value="KH_dom_type_1_sf"/>
</dbReference>
<gene>
    <name evidence="5" type="ORF">DdX_02647</name>
</gene>
<evidence type="ECO:0000256" key="1">
    <source>
        <dbReference type="ARBA" id="ARBA00022737"/>
    </source>
</evidence>
<dbReference type="EMBL" id="JAKKPZ010000002">
    <property type="protein sequence ID" value="KAI1725957.1"/>
    <property type="molecule type" value="Genomic_DNA"/>
</dbReference>
<feature type="domain" description="K Homology" evidence="4">
    <location>
        <begin position="110"/>
        <end position="181"/>
    </location>
</feature>
<reference evidence="5" key="1">
    <citation type="submission" date="2022-01" db="EMBL/GenBank/DDBJ databases">
        <title>Genome Sequence Resource for Two Populations of Ditylenchus destructor, the Migratory Endoparasitic Phytonematode.</title>
        <authorList>
            <person name="Zhang H."/>
            <person name="Lin R."/>
            <person name="Xie B."/>
        </authorList>
    </citation>
    <scope>NUCLEOTIDE SEQUENCE</scope>
    <source>
        <strain evidence="5">BazhouSP</strain>
    </source>
</reference>
<keyword evidence="2" id="KW-0694">RNA-binding</keyword>
<organism evidence="5 6">
    <name type="scientific">Ditylenchus destructor</name>
    <dbReference type="NCBI Taxonomy" id="166010"/>
    <lineage>
        <taxon>Eukaryota</taxon>
        <taxon>Metazoa</taxon>
        <taxon>Ecdysozoa</taxon>
        <taxon>Nematoda</taxon>
        <taxon>Chromadorea</taxon>
        <taxon>Rhabditida</taxon>
        <taxon>Tylenchina</taxon>
        <taxon>Tylenchomorpha</taxon>
        <taxon>Sphaerularioidea</taxon>
        <taxon>Anguinidae</taxon>
        <taxon>Anguininae</taxon>
        <taxon>Ditylenchus</taxon>
    </lineage>
</organism>
<evidence type="ECO:0000313" key="5">
    <source>
        <dbReference type="EMBL" id="KAI1725957.1"/>
    </source>
</evidence>
<comment type="caution">
    <text evidence="5">The sequence shown here is derived from an EMBL/GenBank/DDBJ whole genome shotgun (WGS) entry which is preliminary data.</text>
</comment>
<feature type="region of interest" description="Disordered" evidence="3">
    <location>
        <begin position="232"/>
        <end position="256"/>
    </location>
</feature>
<dbReference type="PROSITE" id="PS50084">
    <property type="entry name" value="KH_TYPE_1"/>
    <property type="match status" value="2"/>
</dbReference>
<proteinExistence type="predicted"/>
<feature type="domain" description="K Homology" evidence="4">
    <location>
        <begin position="259"/>
        <end position="327"/>
    </location>
</feature>
<feature type="region of interest" description="Disordered" evidence="3">
    <location>
        <begin position="1"/>
        <end position="21"/>
    </location>
</feature>
<dbReference type="Pfam" id="PF00013">
    <property type="entry name" value="KH_1"/>
    <property type="match status" value="2"/>
</dbReference>
<feature type="compositionally biased region" description="Polar residues" evidence="3">
    <location>
        <begin position="232"/>
        <end position="241"/>
    </location>
</feature>
<dbReference type="GO" id="GO:0003723">
    <property type="term" value="F:RNA binding"/>
    <property type="evidence" value="ECO:0007669"/>
    <property type="project" value="UniProtKB-UniRule"/>
</dbReference>
<accession>A0AAD4RCE0</accession>
<dbReference type="SUPFAM" id="SSF54791">
    <property type="entry name" value="Eukaryotic type KH-domain (KH-domain type I)"/>
    <property type="match status" value="2"/>
</dbReference>
<protein>
    <submittedName>
        <fullName evidence="5">KH domain-containing protein</fullName>
    </submittedName>
</protein>
<sequence length="327" mass="36779">MGRSSDESDGNASNKDRRKVRQWNYPGSQDFKLRLLIPASDAGAIIGTRGDNAVAIRKKYDALFSIPDSCHPERVVIIICHYARMGSCFGDVLARLAELQEQRNHLNDRSVVRVRLLVHESHAGAVIGHGGSQIQKFREELNCKIEVFSRMCPKSSDQVMLLEGTEEWLVKAVESLVKFLYKIPLKGPDRPYDPANYDEHRAAEYGGLLPVGSDAARFRQPKRNIYRREMNTPSTSKNNIKSEIPNESLHDDNTARDHDTLTTKVSIPPELVGPVFNDISIRRASNESGAKISLYQATDGSKLYIFDIEGTAYQIELAQYLLQQSFN</sequence>
<evidence type="ECO:0000259" key="4">
    <source>
        <dbReference type="SMART" id="SM00322"/>
    </source>
</evidence>
<keyword evidence="1" id="KW-0677">Repeat</keyword>
<dbReference type="InterPro" id="IPR004088">
    <property type="entry name" value="KH_dom_type_1"/>
</dbReference>
<feature type="domain" description="K Homology" evidence="4">
    <location>
        <begin position="29"/>
        <end position="97"/>
    </location>
</feature>
<evidence type="ECO:0000313" key="6">
    <source>
        <dbReference type="Proteomes" id="UP001201812"/>
    </source>
</evidence>